<gene>
    <name evidence="2" type="ORF">NP493_56g02015</name>
</gene>
<dbReference type="EMBL" id="JAODUO010000055">
    <property type="protein sequence ID" value="KAK2191268.1"/>
    <property type="molecule type" value="Genomic_DNA"/>
</dbReference>
<sequence>MWRQEAIRVLAASVSEFHQQTHQDDSHQVAPLTDEAVPLAAHVLDPQNNSLRLPKIEQAAVAARKIETAWLGMRDRQLFKLLKHAVCAAEASLSLEILRKVCPKEAELLKDKTMTSKVRLRFGGCEFPPHIYFKIFLASGQGITVHYVSGKKMIEPASEAARDACQLMGHRLFYDQLITDQLSRGTHVVTDEVDIITLKDYMQYLSLLDETPAYMGGRDNGWRKLTLEVLPRRTIFYDIVQYLYTQKMSPQLLDELPALLALPLNEDVQLNQIRIISQLRPMTSTSYKQYTRPLSSPSGKKSSRWSRKATRMRAMKMKRLYGTEAASVDSPGSRQGSREETRATLREDQVGEKVEDTQWGSAGDEEEEWESEAHKLYEWTQELSLDELVATPRLSVMSLTTSH</sequence>
<accession>A0AAD9PAM7</accession>
<protein>
    <submittedName>
        <fullName evidence="2">Uncharacterized protein</fullName>
    </submittedName>
</protein>
<dbReference type="Proteomes" id="UP001209878">
    <property type="component" value="Unassembled WGS sequence"/>
</dbReference>
<dbReference type="AlphaFoldDB" id="A0AAD9PAM7"/>
<feature type="region of interest" description="Disordered" evidence="1">
    <location>
        <begin position="320"/>
        <end position="372"/>
    </location>
</feature>
<proteinExistence type="predicted"/>
<organism evidence="2 3">
    <name type="scientific">Ridgeia piscesae</name>
    <name type="common">Tubeworm</name>
    <dbReference type="NCBI Taxonomy" id="27915"/>
    <lineage>
        <taxon>Eukaryota</taxon>
        <taxon>Metazoa</taxon>
        <taxon>Spiralia</taxon>
        <taxon>Lophotrochozoa</taxon>
        <taxon>Annelida</taxon>
        <taxon>Polychaeta</taxon>
        <taxon>Sedentaria</taxon>
        <taxon>Canalipalpata</taxon>
        <taxon>Sabellida</taxon>
        <taxon>Siboglinidae</taxon>
        <taxon>Ridgeia</taxon>
    </lineage>
</organism>
<evidence type="ECO:0000313" key="3">
    <source>
        <dbReference type="Proteomes" id="UP001209878"/>
    </source>
</evidence>
<reference evidence="2" key="1">
    <citation type="journal article" date="2023" name="Mol. Biol. Evol.">
        <title>Third-Generation Sequencing Reveals the Adaptive Role of the Epigenome in Three Deep-Sea Polychaetes.</title>
        <authorList>
            <person name="Perez M."/>
            <person name="Aroh O."/>
            <person name="Sun Y."/>
            <person name="Lan Y."/>
            <person name="Juniper S.K."/>
            <person name="Young C.R."/>
            <person name="Angers B."/>
            <person name="Qian P.Y."/>
        </authorList>
    </citation>
    <scope>NUCLEOTIDE SEQUENCE</scope>
    <source>
        <strain evidence="2">R07B-5</strain>
    </source>
</reference>
<feature type="region of interest" description="Disordered" evidence="1">
    <location>
        <begin position="287"/>
        <end position="308"/>
    </location>
</feature>
<name>A0AAD9PAM7_RIDPI</name>
<feature type="compositionally biased region" description="Basic and acidic residues" evidence="1">
    <location>
        <begin position="336"/>
        <end position="356"/>
    </location>
</feature>
<dbReference type="PANTHER" id="PTHR33504">
    <property type="entry name" value="NADH DEHYDROGENASE (UBIQUINONE) 1 BETA SUBCOMPLEX, 4"/>
    <property type="match status" value="1"/>
</dbReference>
<comment type="caution">
    <text evidence="2">The sequence shown here is derived from an EMBL/GenBank/DDBJ whole genome shotgun (WGS) entry which is preliminary data.</text>
</comment>
<evidence type="ECO:0000313" key="2">
    <source>
        <dbReference type="EMBL" id="KAK2191268.1"/>
    </source>
</evidence>
<keyword evidence="3" id="KW-1185">Reference proteome</keyword>
<evidence type="ECO:0000256" key="1">
    <source>
        <dbReference type="SAM" id="MobiDB-lite"/>
    </source>
</evidence>
<dbReference type="PANTHER" id="PTHR33504:SF1">
    <property type="entry name" value="FAMILY WITH SEQUENCE SIMILARITY 90, MEMBER A1B"/>
    <property type="match status" value="1"/>
</dbReference>